<reference evidence="1" key="1">
    <citation type="submission" date="2013-11" db="EMBL/GenBank/DDBJ databases">
        <title>Draft genome sequence and annotation of the entomopathogenic bacteria, Xenorhabdus cabanillasi strain JM26 and Xenorhabdus szentirmai strain DSM 16338.</title>
        <authorList>
            <person name="Gualtieri M."/>
            <person name="Ogier J.C."/>
            <person name="Pages S."/>
            <person name="Givaudan A."/>
            <person name="Gaudriault S."/>
        </authorList>
    </citation>
    <scope>NUCLEOTIDE SEQUENCE [LARGE SCALE GENOMIC DNA]</scope>
    <source>
        <strain evidence="1">DSM 16338</strain>
    </source>
</reference>
<dbReference type="STRING" id="1427518.XSR1_310008"/>
<comment type="caution">
    <text evidence="1">The sequence shown here is derived from an EMBL/GenBank/DDBJ whole genome shotgun (WGS) entry which is preliminary data.</text>
</comment>
<proteinExistence type="predicted"/>
<organism evidence="1 2">
    <name type="scientific">Xenorhabdus szentirmaii DSM 16338</name>
    <dbReference type="NCBI Taxonomy" id="1427518"/>
    <lineage>
        <taxon>Bacteria</taxon>
        <taxon>Pseudomonadati</taxon>
        <taxon>Pseudomonadota</taxon>
        <taxon>Gammaproteobacteria</taxon>
        <taxon>Enterobacterales</taxon>
        <taxon>Morganellaceae</taxon>
        <taxon>Xenorhabdus</taxon>
    </lineage>
</organism>
<dbReference type="EMBL" id="CBXF010000090">
    <property type="protein sequence ID" value="CDL83452.1"/>
    <property type="molecule type" value="Genomic_DNA"/>
</dbReference>
<gene>
    <name evidence="1" type="ORF">XSR1_310008</name>
</gene>
<evidence type="ECO:0000313" key="2">
    <source>
        <dbReference type="Proteomes" id="UP000019202"/>
    </source>
</evidence>
<protein>
    <submittedName>
        <fullName evidence="1">Uncharacterized protein</fullName>
    </submittedName>
</protein>
<evidence type="ECO:0000313" key="1">
    <source>
        <dbReference type="EMBL" id="CDL83452.1"/>
    </source>
</evidence>
<sequence length="41" mass="4629">MIIKSHIATKNPLQQITTIAGKHSIPYFFQVVALQVLPFSF</sequence>
<accession>W1IYB2</accession>
<dbReference type="AlphaFoldDB" id="W1IYB2"/>
<name>W1IYB2_9GAMM</name>
<dbReference type="Proteomes" id="UP000019202">
    <property type="component" value="Unassembled WGS sequence"/>
</dbReference>
<keyword evidence="2" id="KW-1185">Reference proteome</keyword>